<reference evidence="2" key="1">
    <citation type="submission" date="2023-07" db="EMBL/GenBank/DDBJ databases">
        <authorList>
            <consortium name="CYATHOMIX"/>
        </authorList>
    </citation>
    <scope>NUCLEOTIDE SEQUENCE</scope>
    <source>
        <strain evidence="2">N/A</strain>
    </source>
</reference>
<sequence length="109" mass="12256">MFRQGDSLEDCIEIRIGQGKLDIQSGHVAEGEVAGDVNCNDLSVNEIIDSILERIGDPVIEQMVLAVRRKIPKENGKRERSVVLAGLSKAPPEQSLLDKKQHQRRMWPR</sequence>
<keyword evidence="3" id="KW-1185">Reference proteome</keyword>
<evidence type="ECO:0000256" key="1">
    <source>
        <dbReference type="SAM" id="MobiDB-lite"/>
    </source>
</evidence>
<accession>A0AA36M1V7</accession>
<name>A0AA36M1V7_CYLNA</name>
<dbReference type="AlphaFoldDB" id="A0AA36M1V7"/>
<organism evidence="2 3">
    <name type="scientific">Cylicocyclus nassatus</name>
    <name type="common">Nematode worm</name>
    <dbReference type="NCBI Taxonomy" id="53992"/>
    <lineage>
        <taxon>Eukaryota</taxon>
        <taxon>Metazoa</taxon>
        <taxon>Ecdysozoa</taxon>
        <taxon>Nematoda</taxon>
        <taxon>Chromadorea</taxon>
        <taxon>Rhabditida</taxon>
        <taxon>Rhabditina</taxon>
        <taxon>Rhabditomorpha</taxon>
        <taxon>Strongyloidea</taxon>
        <taxon>Strongylidae</taxon>
        <taxon>Cylicocyclus</taxon>
    </lineage>
</organism>
<feature type="region of interest" description="Disordered" evidence="1">
    <location>
        <begin position="75"/>
        <end position="109"/>
    </location>
</feature>
<protein>
    <submittedName>
        <fullName evidence="2">Uncharacterized protein</fullName>
    </submittedName>
</protein>
<dbReference type="Proteomes" id="UP001176961">
    <property type="component" value="Unassembled WGS sequence"/>
</dbReference>
<gene>
    <name evidence="2" type="ORF">CYNAS_LOCUS7458</name>
</gene>
<dbReference type="EMBL" id="CATQJL010000112">
    <property type="protein sequence ID" value="CAJ0595475.1"/>
    <property type="molecule type" value="Genomic_DNA"/>
</dbReference>
<comment type="caution">
    <text evidence="2">The sequence shown here is derived from an EMBL/GenBank/DDBJ whole genome shotgun (WGS) entry which is preliminary data.</text>
</comment>
<evidence type="ECO:0000313" key="3">
    <source>
        <dbReference type="Proteomes" id="UP001176961"/>
    </source>
</evidence>
<evidence type="ECO:0000313" key="2">
    <source>
        <dbReference type="EMBL" id="CAJ0595475.1"/>
    </source>
</evidence>
<proteinExistence type="predicted"/>